<evidence type="ECO:0000313" key="8">
    <source>
        <dbReference type="Proteomes" id="UP001314170"/>
    </source>
</evidence>
<dbReference type="GO" id="GO:0005634">
    <property type="term" value="C:nucleus"/>
    <property type="evidence" value="ECO:0007669"/>
    <property type="project" value="UniProtKB-SubCell"/>
</dbReference>
<feature type="region of interest" description="Disordered" evidence="6">
    <location>
        <begin position="1"/>
        <end position="31"/>
    </location>
</feature>
<dbReference type="Proteomes" id="UP001314170">
    <property type="component" value="Unassembled WGS sequence"/>
</dbReference>
<evidence type="ECO:0000313" key="7">
    <source>
        <dbReference type="EMBL" id="CAK7331504.1"/>
    </source>
</evidence>
<dbReference type="InterPro" id="IPR005202">
    <property type="entry name" value="TF_GRAS"/>
</dbReference>
<dbReference type="PROSITE" id="PS50985">
    <property type="entry name" value="GRAS"/>
    <property type="match status" value="1"/>
</dbReference>
<proteinExistence type="inferred from homology"/>
<keyword evidence="8" id="KW-1185">Reference proteome</keyword>
<gene>
    <name evidence="7" type="ORF">DCAF_LOCUS8503</name>
</gene>
<evidence type="ECO:0000256" key="3">
    <source>
        <dbReference type="ARBA" id="ARBA00023163"/>
    </source>
</evidence>
<feature type="short sequence motif" description="VHIID" evidence="5">
    <location>
        <begin position="387"/>
        <end position="391"/>
    </location>
</feature>
<feature type="region of interest" description="Disordered" evidence="6">
    <location>
        <begin position="153"/>
        <end position="215"/>
    </location>
</feature>
<feature type="region of interest" description="SAW" evidence="5">
    <location>
        <begin position="577"/>
        <end position="651"/>
    </location>
</feature>
<accession>A0AAV1RCP5</accession>
<comment type="subcellular location">
    <subcellularLocation>
        <location evidence="1">Nucleus</location>
    </subcellularLocation>
</comment>
<feature type="compositionally biased region" description="Polar residues" evidence="6">
    <location>
        <begin position="182"/>
        <end position="191"/>
    </location>
</feature>
<comment type="caution">
    <text evidence="5">Lacks conserved residue(s) required for the propagation of feature annotation.</text>
</comment>
<sequence>MDPPSFPINPQAPASNPSLRTSSDGDSAYNSETNDFSHAVLKYIHDILMEDDLGDKTCMLQDCLALQAAEKSLYDVLGEEYPPSSDHCPPRLDQINESPDENFTQTTRVQSSVLQSFYPPKGIFLVPYLHKEMQSFGQFDGAMGSANKSLPYGHSGKFSPLKKASDPPELEEEEVADRIQKNGRNYSSNQTRGRRNHQHDNNGYLEEGRSKKQSSVSESVHLELLDDAFLNSIENGRHISCPLYDNSRRPATKKFLKNEQLTASDMRTRTLANKREMDLGTLLILCAQAAGNGDQKTASERLKQIRQHSSPFGDANQRLAHYFANGLEARLAGTGMFLCGPITQSSTPAADILKAYELYVTICPFRKMTNLFANRTIGRVADKATSVHIIDFGISYGFQWPCFIYRQSLRPGGPPKIRITGIELPQPGFRPAERVEETGRRLKRLADRMNVPLEYNAIAQKWETIQYEDLKIERDRDEVIVVNCMYRLKNLPDDTMVCNSPRDAVLKLIKRIHPDIFLHGVSNGSYNAPFFVTRFREALFHYSAYFDMLEANAPREDQQRLLFEREMIGRDAINVVACESTQRVERPETYKQWQMRNLRIGFRQIPFHQSIIRRVKSIEPDYHKDFIVDEDGQWVLLGWKGKIIHAISAWKPALE</sequence>
<protein>
    <submittedName>
        <fullName evidence="7">Uncharacterized protein</fullName>
    </submittedName>
</protein>
<keyword evidence="3" id="KW-0804">Transcription</keyword>
<feature type="compositionally biased region" description="Polar residues" evidence="6">
    <location>
        <begin position="12"/>
        <end position="31"/>
    </location>
</feature>
<organism evidence="7 8">
    <name type="scientific">Dovyalis caffra</name>
    <dbReference type="NCBI Taxonomy" id="77055"/>
    <lineage>
        <taxon>Eukaryota</taxon>
        <taxon>Viridiplantae</taxon>
        <taxon>Streptophyta</taxon>
        <taxon>Embryophyta</taxon>
        <taxon>Tracheophyta</taxon>
        <taxon>Spermatophyta</taxon>
        <taxon>Magnoliopsida</taxon>
        <taxon>eudicotyledons</taxon>
        <taxon>Gunneridae</taxon>
        <taxon>Pentapetalae</taxon>
        <taxon>rosids</taxon>
        <taxon>fabids</taxon>
        <taxon>Malpighiales</taxon>
        <taxon>Salicaceae</taxon>
        <taxon>Flacourtieae</taxon>
        <taxon>Dovyalis</taxon>
    </lineage>
</organism>
<comment type="similarity">
    <text evidence="5">Belongs to the GRAS family.</text>
</comment>
<feature type="region of interest" description="VHIID" evidence="5">
    <location>
        <begin position="356"/>
        <end position="421"/>
    </location>
</feature>
<keyword evidence="4" id="KW-0539">Nucleus</keyword>
<feature type="region of interest" description="Leucine repeat I (LRI)" evidence="5">
    <location>
        <begin position="277"/>
        <end position="337"/>
    </location>
</feature>
<evidence type="ECO:0000256" key="6">
    <source>
        <dbReference type="SAM" id="MobiDB-lite"/>
    </source>
</evidence>
<dbReference type="EMBL" id="CAWUPB010000913">
    <property type="protein sequence ID" value="CAK7331504.1"/>
    <property type="molecule type" value="Genomic_DNA"/>
</dbReference>
<dbReference type="PANTHER" id="PTHR31636">
    <property type="entry name" value="OSJNBA0084A10.13 PROTEIN-RELATED"/>
    <property type="match status" value="1"/>
</dbReference>
<evidence type="ECO:0000256" key="5">
    <source>
        <dbReference type="PROSITE-ProRule" id="PRU01191"/>
    </source>
</evidence>
<keyword evidence="2" id="KW-0805">Transcription regulation</keyword>
<dbReference type="Pfam" id="PF03514">
    <property type="entry name" value="GRAS"/>
    <property type="match status" value="1"/>
</dbReference>
<dbReference type="AlphaFoldDB" id="A0AAV1RCP5"/>
<evidence type="ECO:0000256" key="4">
    <source>
        <dbReference type="ARBA" id="ARBA00023242"/>
    </source>
</evidence>
<feature type="region of interest" description="Leucine repeat II (LRII)" evidence="5">
    <location>
        <begin position="437"/>
        <end position="469"/>
    </location>
</feature>
<evidence type="ECO:0000256" key="1">
    <source>
        <dbReference type="ARBA" id="ARBA00004123"/>
    </source>
</evidence>
<evidence type="ECO:0000256" key="2">
    <source>
        <dbReference type="ARBA" id="ARBA00023015"/>
    </source>
</evidence>
<comment type="caution">
    <text evidence="7">The sequence shown here is derived from an EMBL/GenBank/DDBJ whole genome shotgun (WGS) entry which is preliminary data.</text>
</comment>
<name>A0AAV1RCP5_9ROSI</name>
<reference evidence="7 8" key="1">
    <citation type="submission" date="2024-01" db="EMBL/GenBank/DDBJ databases">
        <authorList>
            <person name="Waweru B."/>
        </authorList>
    </citation>
    <scope>NUCLEOTIDE SEQUENCE [LARGE SCALE GENOMIC DNA]</scope>
</reference>